<organism evidence="3 4">
    <name type="scientific">Corynespora cassiicola Philippines</name>
    <dbReference type="NCBI Taxonomy" id="1448308"/>
    <lineage>
        <taxon>Eukaryota</taxon>
        <taxon>Fungi</taxon>
        <taxon>Dikarya</taxon>
        <taxon>Ascomycota</taxon>
        <taxon>Pezizomycotina</taxon>
        <taxon>Dothideomycetes</taxon>
        <taxon>Pleosporomycetidae</taxon>
        <taxon>Pleosporales</taxon>
        <taxon>Corynesporascaceae</taxon>
        <taxon>Corynespora</taxon>
    </lineage>
</organism>
<keyword evidence="2" id="KW-0521">NADP</keyword>
<evidence type="ECO:0000313" key="4">
    <source>
        <dbReference type="Proteomes" id="UP000240883"/>
    </source>
</evidence>
<dbReference type="CDD" id="cd05233">
    <property type="entry name" value="SDR_c"/>
    <property type="match status" value="1"/>
</dbReference>
<evidence type="ECO:0000256" key="2">
    <source>
        <dbReference type="ARBA" id="ARBA00022857"/>
    </source>
</evidence>
<dbReference type="GO" id="GO:0016616">
    <property type="term" value="F:oxidoreductase activity, acting on the CH-OH group of donors, NAD or NADP as acceptor"/>
    <property type="evidence" value="ECO:0007669"/>
    <property type="project" value="TreeGrafter"/>
</dbReference>
<dbReference type="InterPro" id="IPR002347">
    <property type="entry name" value="SDR_fam"/>
</dbReference>
<protein>
    <submittedName>
        <fullName evidence="3">NAD(P)-binding protein</fullName>
    </submittedName>
</protein>
<dbReference type="EMBL" id="KZ678137">
    <property type="protein sequence ID" value="PSN65427.1"/>
    <property type="molecule type" value="Genomic_DNA"/>
</dbReference>
<keyword evidence="4" id="KW-1185">Reference proteome</keyword>
<dbReference type="STRING" id="1448308.A0A2T2NJ18"/>
<dbReference type="InterPro" id="IPR036291">
    <property type="entry name" value="NAD(P)-bd_dom_sf"/>
</dbReference>
<dbReference type="Pfam" id="PF13561">
    <property type="entry name" value="adh_short_C2"/>
    <property type="match status" value="1"/>
</dbReference>
<proteinExistence type="inferred from homology"/>
<evidence type="ECO:0000313" key="3">
    <source>
        <dbReference type="EMBL" id="PSN65427.1"/>
    </source>
</evidence>
<dbReference type="SUPFAM" id="SSF51735">
    <property type="entry name" value="NAD(P)-binding Rossmann-fold domains"/>
    <property type="match status" value="1"/>
</dbReference>
<comment type="similarity">
    <text evidence="1">Belongs to the short-chain dehydrogenases/reductases (SDR) family.</text>
</comment>
<dbReference type="OrthoDB" id="5840532at2759"/>
<dbReference type="PANTHER" id="PTHR42760">
    <property type="entry name" value="SHORT-CHAIN DEHYDROGENASES/REDUCTASES FAMILY MEMBER"/>
    <property type="match status" value="1"/>
</dbReference>
<dbReference type="Gene3D" id="3.40.50.720">
    <property type="entry name" value="NAD(P)-binding Rossmann-like Domain"/>
    <property type="match status" value="1"/>
</dbReference>
<dbReference type="InterPro" id="IPR020904">
    <property type="entry name" value="Sc_DH/Rdtase_CS"/>
</dbReference>
<reference evidence="3 4" key="1">
    <citation type="journal article" date="2018" name="Front. Microbiol.">
        <title>Genome-Wide Analysis of Corynespora cassiicola Leaf Fall Disease Putative Effectors.</title>
        <authorList>
            <person name="Lopez D."/>
            <person name="Ribeiro S."/>
            <person name="Label P."/>
            <person name="Fumanal B."/>
            <person name="Venisse J.S."/>
            <person name="Kohler A."/>
            <person name="de Oliveira R.R."/>
            <person name="Labutti K."/>
            <person name="Lipzen A."/>
            <person name="Lail K."/>
            <person name="Bauer D."/>
            <person name="Ohm R.A."/>
            <person name="Barry K.W."/>
            <person name="Spatafora J."/>
            <person name="Grigoriev I.V."/>
            <person name="Martin F.M."/>
            <person name="Pujade-Renaud V."/>
        </authorList>
    </citation>
    <scope>NUCLEOTIDE SEQUENCE [LARGE SCALE GENOMIC DNA]</scope>
    <source>
        <strain evidence="3 4">Philippines</strain>
    </source>
</reference>
<sequence>MGYTPELSGAAVVCGAGSGIGRAVAITLARRGISYLTCGDIDLEKAEETLELAARATDPDKTLFIGRAVQVDIRSELDVEAFFSVARNLSPRIDICVNTAGVAGSLISNMPIDEYRAQVEVHNIGGFLFLRTALRTLLVQGLQVPEGGKFPTRGSIVMLTSLASEGAFKGVGNYTAAKWAIKGLVQTAAIENAREGIRVNAVAPSYVSGPMIKASFKEIEGLEDQTISDLPIPRLVTAEEVAESVLFLASGRSGYVNGHTLVMDGGASLQLANQPFTD</sequence>
<accession>A0A2T2NJ18</accession>
<dbReference type="AlphaFoldDB" id="A0A2T2NJ18"/>
<evidence type="ECO:0000256" key="1">
    <source>
        <dbReference type="ARBA" id="ARBA00006484"/>
    </source>
</evidence>
<dbReference type="Proteomes" id="UP000240883">
    <property type="component" value="Unassembled WGS sequence"/>
</dbReference>
<dbReference type="PROSITE" id="PS00061">
    <property type="entry name" value="ADH_SHORT"/>
    <property type="match status" value="1"/>
</dbReference>
<name>A0A2T2NJ18_CORCC</name>
<dbReference type="PRINTS" id="PR00081">
    <property type="entry name" value="GDHRDH"/>
</dbReference>
<gene>
    <name evidence="3" type="ORF">BS50DRAFT_601817</name>
</gene>
<dbReference type="PRINTS" id="PR00080">
    <property type="entry name" value="SDRFAMILY"/>
</dbReference>